<dbReference type="InterPro" id="IPR029001">
    <property type="entry name" value="ITPase-like_fam"/>
</dbReference>
<dbReference type="SUPFAM" id="SSF52972">
    <property type="entry name" value="ITPase-like"/>
    <property type="match status" value="1"/>
</dbReference>
<dbReference type="Gene3D" id="3.90.950.10">
    <property type="match status" value="1"/>
</dbReference>
<dbReference type="HAMAP" id="MF_00528">
    <property type="entry name" value="Maf"/>
    <property type="match status" value="1"/>
</dbReference>
<evidence type="ECO:0000313" key="8">
    <source>
        <dbReference type="Proteomes" id="UP000245362"/>
    </source>
</evidence>
<keyword evidence="8" id="KW-1185">Reference proteome</keyword>
<keyword evidence="5 6" id="KW-0546">Nucleotide metabolism</keyword>
<comment type="caution">
    <text evidence="7">The sequence shown here is derived from an EMBL/GenBank/DDBJ whole genome shotgun (WGS) entry which is preliminary data.</text>
</comment>
<dbReference type="PIRSF" id="PIRSF006305">
    <property type="entry name" value="Maf"/>
    <property type="match status" value="1"/>
</dbReference>
<evidence type="ECO:0000256" key="3">
    <source>
        <dbReference type="ARBA" id="ARBA00022490"/>
    </source>
</evidence>
<evidence type="ECO:0000256" key="2">
    <source>
        <dbReference type="ARBA" id="ARBA00004496"/>
    </source>
</evidence>
<evidence type="ECO:0000256" key="5">
    <source>
        <dbReference type="ARBA" id="ARBA00023080"/>
    </source>
</evidence>
<comment type="function">
    <text evidence="6">Nucleoside triphosphate pyrophosphatase that hydrolyzes dTTP and UTP. May have a dual role in cell division arrest and in preventing the incorporation of modified nucleotides into cellular nucleic acids.</text>
</comment>
<dbReference type="AlphaFoldDB" id="A0A2U3B5D8"/>
<comment type="caution">
    <text evidence="6">Lacks conserved residue(s) required for the propagation of feature annotation.</text>
</comment>
<dbReference type="EMBL" id="QFWT01000012">
    <property type="protein sequence ID" value="PWI32006.1"/>
    <property type="molecule type" value="Genomic_DNA"/>
</dbReference>
<feature type="site" description="Important for substrate specificity" evidence="6">
    <location>
        <position position="76"/>
    </location>
</feature>
<dbReference type="EC" id="3.6.1.9" evidence="6"/>
<accession>A0A2U3B5D8</accession>
<comment type="subcellular location">
    <subcellularLocation>
        <location evidence="2 6">Cytoplasm</location>
    </subcellularLocation>
</comment>
<dbReference type="OrthoDB" id="9807767at2"/>
<feature type="active site" description="Proton acceptor" evidence="6">
    <location>
        <position position="75"/>
    </location>
</feature>
<dbReference type="NCBIfam" id="TIGR00172">
    <property type="entry name" value="maf"/>
    <property type="match status" value="1"/>
</dbReference>
<dbReference type="Proteomes" id="UP000245362">
    <property type="component" value="Unassembled WGS sequence"/>
</dbReference>
<dbReference type="GO" id="GO:0005737">
    <property type="term" value="C:cytoplasm"/>
    <property type="evidence" value="ECO:0007669"/>
    <property type="project" value="UniProtKB-SubCell"/>
</dbReference>
<dbReference type="GO" id="GO:0036218">
    <property type="term" value="F:dTTP diphosphatase activity"/>
    <property type="evidence" value="ECO:0007669"/>
    <property type="project" value="RHEA"/>
</dbReference>
<comment type="catalytic activity">
    <reaction evidence="6">
        <text>dTTP + H2O = dTMP + diphosphate + H(+)</text>
        <dbReference type="Rhea" id="RHEA:28534"/>
        <dbReference type="ChEBI" id="CHEBI:15377"/>
        <dbReference type="ChEBI" id="CHEBI:15378"/>
        <dbReference type="ChEBI" id="CHEBI:33019"/>
        <dbReference type="ChEBI" id="CHEBI:37568"/>
        <dbReference type="ChEBI" id="CHEBI:63528"/>
        <dbReference type="EC" id="3.6.1.9"/>
    </reaction>
</comment>
<comment type="catalytic activity">
    <reaction evidence="6">
        <text>UTP + H2O = UMP + diphosphate + H(+)</text>
        <dbReference type="Rhea" id="RHEA:29395"/>
        <dbReference type="ChEBI" id="CHEBI:15377"/>
        <dbReference type="ChEBI" id="CHEBI:15378"/>
        <dbReference type="ChEBI" id="CHEBI:33019"/>
        <dbReference type="ChEBI" id="CHEBI:46398"/>
        <dbReference type="ChEBI" id="CHEBI:57865"/>
        <dbReference type="EC" id="3.6.1.9"/>
    </reaction>
</comment>
<dbReference type="CDD" id="cd00555">
    <property type="entry name" value="Maf"/>
    <property type="match status" value="1"/>
</dbReference>
<dbReference type="InterPro" id="IPR003697">
    <property type="entry name" value="Maf-like"/>
</dbReference>
<dbReference type="GO" id="GO:0009117">
    <property type="term" value="P:nucleotide metabolic process"/>
    <property type="evidence" value="ECO:0007669"/>
    <property type="project" value="UniProtKB-KW"/>
</dbReference>
<feature type="site" description="Important for substrate specificity" evidence="6">
    <location>
        <position position="158"/>
    </location>
</feature>
<evidence type="ECO:0000313" key="7">
    <source>
        <dbReference type="EMBL" id="PWI32006.1"/>
    </source>
</evidence>
<name>A0A2U3B5D8_9VIBR</name>
<dbReference type="RefSeq" id="WP_109321017.1">
    <property type="nucleotide sequence ID" value="NZ_QFWT01000012.1"/>
</dbReference>
<proteinExistence type="inferred from homology"/>
<organism evidence="7 8">
    <name type="scientific">Vibrio albus</name>
    <dbReference type="NCBI Taxonomy" id="2200953"/>
    <lineage>
        <taxon>Bacteria</taxon>
        <taxon>Pseudomonadati</taxon>
        <taxon>Pseudomonadota</taxon>
        <taxon>Gammaproteobacteria</taxon>
        <taxon>Vibrionales</taxon>
        <taxon>Vibrionaceae</taxon>
        <taxon>Vibrio</taxon>
    </lineage>
</organism>
<evidence type="ECO:0000256" key="1">
    <source>
        <dbReference type="ARBA" id="ARBA00001968"/>
    </source>
</evidence>
<dbReference type="PANTHER" id="PTHR43213">
    <property type="entry name" value="BIFUNCTIONAL DTTP/UTP PYROPHOSPHATASE/METHYLTRANSFERASE PROTEIN-RELATED"/>
    <property type="match status" value="1"/>
</dbReference>
<keyword evidence="4 6" id="KW-0378">Hydrolase</keyword>
<sequence length="198" mass="22217">MQTGPLYLASSSPRRKELLAQLGYEFTIITPDVEERRQPEESARGYVLRLARQKAQAGVSLVEDTSPDAMVIGADTIVVSGDKILEKPRDLSHAQQMLQRLSASRHQVMTAVTVADQYHWLSELVVTDVWFRKLSEQEITGYWDTGEPCDKAGAYGIQGTGGRFVSRIEGSYHAVVGLPLLETDQLLLKFWKFYKGRT</sequence>
<feature type="site" description="Important for substrate specificity" evidence="6">
    <location>
        <position position="14"/>
    </location>
</feature>
<evidence type="ECO:0000256" key="6">
    <source>
        <dbReference type="HAMAP-Rule" id="MF_00528"/>
    </source>
</evidence>
<dbReference type="PANTHER" id="PTHR43213:SF5">
    <property type="entry name" value="BIFUNCTIONAL DTTP_UTP PYROPHOSPHATASE_METHYLTRANSFERASE PROTEIN-RELATED"/>
    <property type="match status" value="1"/>
</dbReference>
<reference evidence="7 8" key="1">
    <citation type="submission" date="2018-05" db="EMBL/GenBank/DDBJ databases">
        <title>Vibrio limimaris sp. nov., isolated from marine sediment.</title>
        <authorList>
            <person name="Li C.-M."/>
        </authorList>
    </citation>
    <scope>NUCLEOTIDE SEQUENCE [LARGE SCALE GENOMIC DNA]</scope>
    <source>
        <strain evidence="7 8">E4404</strain>
    </source>
</reference>
<comment type="similarity">
    <text evidence="6">Belongs to the Maf family. YhdE subfamily.</text>
</comment>
<gene>
    <name evidence="7" type="ORF">DI392_17660</name>
</gene>
<dbReference type="GO" id="GO:0036221">
    <property type="term" value="F:UTP diphosphatase activity"/>
    <property type="evidence" value="ECO:0007669"/>
    <property type="project" value="RHEA"/>
</dbReference>
<evidence type="ECO:0000256" key="4">
    <source>
        <dbReference type="ARBA" id="ARBA00022801"/>
    </source>
</evidence>
<keyword evidence="3 6" id="KW-0963">Cytoplasm</keyword>
<protein>
    <recommendedName>
        <fullName evidence="6">dTTP/UTP pyrophosphatase</fullName>
        <shortName evidence="6">dTTPase/UTPase</shortName>
        <ecNumber evidence="6">3.6.1.9</ecNumber>
    </recommendedName>
    <alternativeName>
        <fullName evidence="6">Nucleoside triphosphate pyrophosphatase</fullName>
    </alternativeName>
    <alternativeName>
        <fullName evidence="6">Nucleotide pyrophosphatase</fullName>
        <shortName evidence="6">Nucleotide PPase</shortName>
    </alternativeName>
</protein>
<dbReference type="FunFam" id="3.90.950.10:FF:000004">
    <property type="entry name" value="dTTP/UTP pyrophosphatase"/>
    <property type="match status" value="1"/>
</dbReference>
<dbReference type="Pfam" id="PF02545">
    <property type="entry name" value="Maf"/>
    <property type="match status" value="1"/>
</dbReference>
<comment type="cofactor">
    <cofactor evidence="1 6">
        <name>a divalent metal cation</name>
        <dbReference type="ChEBI" id="CHEBI:60240"/>
    </cofactor>
</comment>